<reference evidence="2 3" key="1">
    <citation type="submission" date="2019-09" db="EMBL/GenBank/DDBJ databases">
        <title>Draft Whole-Genome sequence of Blastochloris sulfoviridis DSM 729.</title>
        <authorList>
            <person name="Meyer T.E."/>
            <person name="Kyndt J.A."/>
        </authorList>
    </citation>
    <scope>NUCLEOTIDE SEQUENCE [LARGE SCALE GENOMIC DNA]</scope>
    <source>
        <strain evidence="2 3">DSM 729</strain>
    </source>
</reference>
<evidence type="ECO:0000256" key="1">
    <source>
        <dbReference type="SAM" id="MobiDB-lite"/>
    </source>
</evidence>
<dbReference type="EMBL" id="VWPL01000011">
    <property type="protein sequence ID" value="KAA5601911.1"/>
    <property type="molecule type" value="Genomic_DNA"/>
</dbReference>
<proteinExistence type="predicted"/>
<sequence>MRVEIHHALSDARASADLIEPGGRSKVLSCRILFRKTGSHFCGECSSGGPHDQIRTRSEDCRNQSPPLPARC</sequence>
<feature type="region of interest" description="Disordered" evidence="1">
    <location>
        <begin position="44"/>
        <end position="72"/>
    </location>
</feature>
<organism evidence="2 3">
    <name type="scientific">Blastochloris sulfoviridis</name>
    <dbReference type="NCBI Taxonomy" id="50712"/>
    <lineage>
        <taxon>Bacteria</taxon>
        <taxon>Pseudomonadati</taxon>
        <taxon>Pseudomonadota</taxon>
        <taxon>Alphaproteobacteria</taxon>
        <taxon>Hyphomicrobiales</taxon>
        <taxon>Blastochloridaceae</taxon>
        <taxon>Blastochloris</taxon>
    </lineage>
</organism>
<dbReference type="AlphaFoldDB" id="A0A5M6I152"/>
<keyword evidence="3" id="KW-1185">Reference proteome</keyword>
<comment type="caution">
    <text evidence="2">The sequence shown here is derived from an EMBL/GenBank/DDBJ whole genome shotgun (WGS) entry which is preliminary data.</text>
</comment>
<evidence type="ECO:0000313" key="2">
    <source>
        <dbReference type="EMBL" id="KAA5601911.1"/>
    </source>
</evidence>
<protein>
    <submittedName>
        <fullName evidence="2">Uncharacterized protein</fullName>
    </submittedName>
</protein>
<accession>A0A5M6I152</accession>
<name>A0A5M6I152_9HYPH</name>
<feature type="compositionally biased region" description="Basic and acidic residues" evidence="1">
    <location>
        <begin position="52"/>
        <end position="62"/>
    </location>
</feature>
<dbReference type="Proteomes" id="UP000323886">
    <property type="component" value="Unassembled WGS sequence"/>
</dbReference>
<evidence type="ECO:0000313" key="3">
    <source>
        <dbReference type="Proteomes" id="UP000323886"/>
    </source>
</evidence>
<gene>
    <name evidence="2" type="ORF">F1193_08275</name>
</gene>